<proteinExistence type="inferred from homology"/>
<dbReference type="InterPro" id="IPR018264">
    <property type="entry name" value="Ribosomal_bL33_CS"/>
</dbReference>
<keyword evidence="3" id="KW-0687">Ribonucleoprotein</keyword>
<dbReference type="PANTHER" id="PTHR43168">
    <property type="entry name" value="50S RIBOSOMAL PROTEIN L33, CHLOROPLASTIC"/>
    <property type="match status" value="1"/>
</dbReference>
<evidence type="ECO:0000256" key="2">
    <source>
        <dbReference type="ARBA" id="ARBA00022980"/>
    </source>
</evidence>
<dbReference type="InterPro" id="IPR011332">
    <property type="entry name" value="Ribosomal_zn-bd"/>
</dbReference>
<dbReference type="NCBIfam" id="NF001764">
    <property type="entry name" value="PRK00504.1"/>
    <property type="match status" value="1"/>
</dbReference>
<evidence type="ECO:0000256" key="3">
    <source>
        <dbReference type="ARBA" id="ARBA00023274"/>
    </source>
</evidence>
<evidence type="ECO:0000313" key="6">
    <source>
        <dbReference type="Proteomes" id="UP000825935"/>
    </source>
</evidence>
<dbReference type="HAMAP" id="MF_00294">
    <property type="entry name" value="Ribosomal_bL33"/>
    <property type="match status" value="1"/>
</dbReference>
<comment type="similarity">
    <text evidence="1">Belongs to the bacterial ribosomal protein bL33 family.</text>
</comment>
<dbReference type="EMBL" id="CM035410">
    <property type="protein sequence ID" value="KAH7436995.1"/>
    <property type="molecule type" value="Genomic_DNA"/>
</dbReference>
<dbReference type="InterPro" id="IPR001705">
    <property type="entry name" value="Ribosomal_bL33"/>
</dbReference>
<evidence type="ECO:0000256" key="1">
    <source>
        <dbReference type="ARBA" id="ARBA00007596"/>
    </source>
</evidence>
<name>A0A8T2UTT5_CERRI</name>
<reference evidence="5" key="1">
    <citation type="submission" date="2021-08" db="EMBL/GenBank/DDBJ databases">
        <title>WGS assembly of Ceratopteris richardii.</title>
        <authorList>
            <person name="Marchant D.B."/>
            <person name="Chen G."/>
            <person name="Jenkins J."/>
            <person name="Shu S."/>
            <person name="Leebens-Mack J."/>
            <person name="Grimwood J."/>
            <person name="Schmutz J."/>
            <person name="Soltis P."/>
            <person name="Soltis D."/>
            <person name="Chen Z.-H."/>
        </authorList>
    </citation>
    <scope>NUCLEOTIDE SEQUENCE</scope>
    <source>
        <strain evidence="5">Whitten #5841</strain>
        <tissue evidence="5">Leaf</tissue>
    </source>
</reference>
<dbReference type="NCBIfam" id="TIGR01023">
    <property type="entry name" value="rpmG_bact"/>
    <property type="match status" value="1"/>
</dbReference>
<keyword evidence="2" id="KW-0689">Ribosomal protein</keyword>
<organism evidence="5 6">
    <name type="scientific">Ceratopteris richardii</name>
    <name type="common">Triangle waterfern</name>
    <dbReference type="NCBI Taxonomy" id="49495"/>
    <lineage>
        <taxon>Eukaryota</taxon>
        <taxon>Viridiplantae</taxon>
        <taxon>Streptophyta</taxon>
        <taxon>Embryophyta</taxon>
        <taxon>Tracheophyta</taxon>
        <taxon>Polypodiopsida</taxon>
        <taxon>Polypodiidae</taxon>
        <taxon>Polypodiales</taxon>
        <taxon>Pteridineae</taxon>
        <taxon>Pteridaceae</taxon>
        <taxon>Parkerioideae</taxon>
        <taxon>Ceratopteris</taxon>
    </lineage>
</organism>
<evidence type="ECO:0000256" key="4">
    <source>
        <dbReference type="ARBA" id="ARBA00035276"/>
    </source>
</evidence>
<dbReference type="InterPro" id="IPR038584">
    <property type="entry name" value="Ribosomal_bL33_sf"/>
</dbReference>
<dbReference type="SUPFAM" id="SSF57829">
    <property type="entry name" value="Zn-binding ribosomal proteins"/>
    <property type="match status" value="1"/>
</dbReference>
<accession>A0A8T2UTT5</accession>
<dbReference type="GO" id="GO:0003735">
    <property type="term" value="F:structural constituent of ribosome"/>
    <property type="evidence" value="ECO:0007669"/>
    <property type="project" value="InterPro"/>
</dbReference>
<sequence>MAKSKDVRITIALECQNCTQKELGSKSTGGILRYTTRKNRRNTPTRLELKKYCSSCHKHTLHKESRKKKKNIFIG</sequence>
<dbReference type="GO" id="GO:1990904">
    <property type="term" value="C:ribonucleoprotein complex"/>
    <property type="evidence" value="ECO:0007669"/>
    <property type="project" value="UniProtKB-KW"/>
</dbReference>
<dbReference type="OMA" id="CYCRKHT"/>
<dbReference type="GO" id="GO:0005840">
    <property type="term" value="C:ribosome"/>
    <property type="evidence" value="ECO:0007669"/>
    <property type="project" value="UniProtKB-KW"/>
</dbReference>
<dbReference type="OrthoDB" id="361870at2759"/>
<protein>
    <recommendedName>
        <fullName evidence="4">Large ribosomal subunit protein bL33c</fullName>
    </recommendedName>
</protein>
<dbReference type="PROSITE" id="PS00582">
    <property type="entry name" value="RIBOSOMAL_L33"/>
    <property type="match status" value="1"/>
</dbReference>
<evidence type="ECO:0000313" key="5">
    <source>
        <dbReference type="EMBL" id="KAH7436995.1"/>
    </source>
</evidence>
<comment type="caution">
    <text evidence="5">The sequence shown here is derived from an EMBL/GenBank/DDBJ whole genome shotgun (WGS) entry which is preliminary data.</text>
</comment>
<dbReference type="Pfam" id="PF00471">
    <property type="entry name" value="Ribosomal_L33"/>
    <property type="match status" value="1"/>
</dbReference>
<gene>
    <name evidence="5" type="ORF">KP509_05G050700</name>
</gene>
<keyword evidence="6" id="KW-1185">Reference proteome</keyword>
<dbReference type="NCBIfam" id="NF001860">
    <property type="entry name" value="PRK00595.1"/>
    <property type="match status" value="1"/>
</dbReference>
<dbReference type="Proteomes" id="UP000825935">
    <property type="component" value="Chromosome 5"/>
</dbReference>
<dbReference type="GO" id="GO:0005737">
    <property type="term" value="C:cytoplasm"/>
    <property type="evidence" value="ECO:0007669"/>
    <property type="project" value="UniProtKB-ARBA"/>
</dbReference>
<dbReference type="Gene3D" id="2.20.28.120">
    <property type="entry name" value="Ribosomal protein L33"/>
    <property type="match status" value="1"/>
</dbReference>
<dbReference type="PANTHER" id="PTHR43168:SF2">
    <property type="entry name" value="LARGE RIBOSOMAL SUBUNIT PROTEIN BL33C"/>
    <property type="match status" value="1"/>
</dbReference>
<dbReference type="GO" id="GO:0006412">
    <property type="term" value="P:translation"/>
    <property type="evidence" value="ECO:0007669"/>
    <property type="project" value="InterPro"/>
</dbReference>
<dbReference type="AlphaFoldDB" id="A0A8T2UTT5"/>